<dbReference type="GO" id="GO:0071973">
    <property type="term" value="P:bacterial-type flagellum-dependent cell motility"/>
    <property type="evidence" value="ECO:0007669"/>
    <property type="project" value="InterPro"/>
</dbReference>
<feature type="region of interest" description="Disordered" evidence="10">
    <location>
        <begin position="37"/>
        <end position="63"/>
    </location>
</feature>
<comment type="function">
    <text evidence="1">Needed for flagellar regrowth and assembly.</text>
</comment>
<dbReference type="GO" id="GO:0005829">
    <property type="term" value="C:cytosol"/>
    <property type="evidence" value="ECO:0007669"/>
    <property type="project" value="TreeGrafter"/>
</dbReference>
<dbReference type="GO" id="GO:0003774">
    <property type="term" value="F:cytoskeletal motor activity"/>
    <property type="evidence" value="ECO:0007669"/>
    <property type="project" value="InterPro"/>
</dbReference>
<evidence type="ECO:0000313" key="13">
    <source>
        <dbReference type="Proteomes" id="UP000012043"/>
    </source>
</evidence>
<feature type="domain" description="Flagellar assembly protein FliH/Type III secretion system HrpE" evidence="11">
    <location>
        <begin position="128"/>
        <end position="253"/>
    </location>
</feature>
<evidence type="ECO:0000259" key="11">
    <source>
        <dbReference type="Pfam" id="PF02108"/>
    </source>
</evidence>
<evidence type="ECO:0000256" key="1">
    <source>
        <dbReference type="ARBA" id="ARBA00003041"/>
    </source>
</evidence>
<gene>
    <name evidence="12" type="ORF">AEST_29640</name>
</gene>
<keyword evidence="9" id="KW-1006">Bacterial flagellum protein export</keyword>
<accession>J1Y8Q6</accession>
<keyword evidence="12" id="KW-0969">Cilium</keyword>
<proteinExistence type="inferred from homology"/>
<dbReference type="InterPro" id="IPR018035">
    <property type="entry name" value="Flagellar_FliH/T3SS_HrpE"/>
</dbReference>
<dbReference type="NCBIfam" id="NF004270">
    <property type="entry name" value="PRK05687.2-1"/>
    <property type="match status" value="1"/>
</dbReference>
<keyword evidence="12" id="KW-0282">Flagellum</keyword>
<comment type="caution">
    <text evidence="12">The sequence shown here is derived from an EMBL/GenBank/DDBJ whole genome shotgun (WGS) entry which is preliminary data.</text>
</comment>
<organism evidence="12 13">
    <name type="scientific">Alishewanella aestuarii B11</name>
    <dbReference type="NCBI Taxonomy" id="1197174"/>
    <lineage>
        <taxon>Bacteria</taxon>
        <taxon>Pseudomonadati</taxon>
        <taxon>Pseudomonadota</taxon>
        <taxon>Gammaproteobacteria</taxon>
        <taxon>Alteromonadales</taxon>
        <taxon>Alteromonadaceae</taxon>
        <taxon>Alishewanella</taxon>
    </lineage>
</organism>
<reference evidence="12 13" key="1">
    <citation type="journal article" date="2012" name="J. Bacteriol.">
        <title>Genome Sequence of Pectin-Degrading Alishewanella aestuarii Strain B11T, Isolated from Tidal Flat Sediment.</title>
        <authorList>
            <person name="Jung J."/>
            <person name="Choi S."/>
            <person name="Chun J."/>
            <person name="Park W."/>
        </authorList>
    </citation>
    <scope>NUCLEOTIDE SEQUENCE [LARGE SCALE GENOMIC DNA]</scope>
    <source>
        <strain evidence="12 13">B11</strain>
    </source>
</reference>
<comment type="subcellular location">
    <subcellularLocation>
        <location evidence="2">Cytoplasm</location>
    </subcellularLocation>
</comment>
<keyword evidence="5" id="KW-0813">Transport</keyword>
<keyword evidence="8" id="KW-0653">Protein transport</keyword>
<keyword evidence="12" id="KW-0966">Cell projection</keyword>
<dbReference type="PANTHER" id="PTHR34982:SF1">
    <property type="entry name" value="FLAGELLAR ASSEMBLY PROTEIN FLIH"/>
    <property type="match status" value="1"/>
</dbReference>
<evidence type="ECO:0000256" key="10">
    <source>
        <dbReference type="SAM" id="MobiDB-lite"/>
    </source>
</evidence>
<feature type="compositionally biased region" description="Polar residues" evidence="10">
    <location>
        <begin position="40"/>
        <end position="54"/>
    </location>
</feature>
<evidence type="ECO:0000256" key="5">
    <source>
        <dbReference type="ARBA" id="ARBA00022448"/>
    </source>
</evidence>
<dbReference type="Pfam" id="PF02108">
    <property type="entry name" value="FliH"/>
    <property type="match status" value="1"/>
</dbReference>
<protein>
    <recommendedName>
        <fullName evidence="4">Flagellar assembly protein FliH</fullName>
    </recommendedName>
</protein>
<evidence type="ECO:0000256" key="2">
    <source>
        <dbReference type="ARBA" id="ARBA00004496"/>
    </source>
</evidence>
<dbReference type="Proteomes" id="UP000012043">
    <property type="component" value="Unassembled WGS sequence"/>
</dbReference>
<dbReference type="GO" id="GO:0015031">
    <property type="term" value="P:protein transport"/>
    <property type="evidence" value="ECO:0007669"/>
    <property type="project" value="UniProtKB-KW"/>
</dbReference>
<evidence type="ECO:0000256" key="7">
    <source>
        <dbReference type="ARBA" id="ARBA00022795"/>
    </source>
</evidence>
<evidence type="ECO:0000313" key="12">
    <source>
        <dbReference type="EMBL" id="EJI84130.1"/>
    </source>
</evidence>
<dbReference type="PANTHER" id="PTHR34982">
    <property type="entry name" value="YOP PROTEINS TRANSLOCATION PROTEIN L"/>
    <property type="match status" value="1"/>
</dbReference>
<dbReference type="PRINTS" id="PR01003">
    <property type="entry name" value="FLGFLIH"/>
</dbReference>
<keyword evidence="7" id="KW-1005">Bacterial flagellum biogenesis</keyword>
<evidence type="ECO:0000256" key="9">
    <source>
        <dbReference type="ARBA" id="ARBA00023225"/>
    </source>
</evidence>
<dbReference type="RefSeq" id="WP_008609979.1">
    <property type="nucleotide sequence ID" value="NZ_ALAB01000039.1"/>
</dbReference>
<keyword evidence="13" id="KW-1185">Reference proteome</keyword>
<dbReference type="GO" id="GO:0044781">
    <property type="term" value="P:bacterial-type flagellum organization"/>
    <property type="evidence" value="ECO:0007669"/>
    <property type="project" value="UniProtKB-KW"/>
</dbReference>
<evidence type="ECO:0000256" key="6">
    <source>
        <dbReference type="ARBA" id="ARBA00022490"/>
    </source>
</evidence>
<sequence>MSNQDAFRYKKPFSPDAEVEDLLRAWQTLDLTAEVEQDETTNALNLKRPTSSVVAQEEDSSEIKPLTADEIEQIRQAAYEEGVAQGKEEGFSQGYQDGRLQGLQDGTAQGLAEGKKQGLMAVQPEIDEKLGQLTLLLDQLQQPLAGLNQQVEQSLLELALAMAKAVIGVEVKTNPQVILLAVQEATAALPLKTELMRIKLHPDDLAIIRSHYSDEQIQAQHWQLLADPLLERGSCLVEAEKTSVDRSLTQRINSSLEHFLHQADNEH</sequence>
<dbReference type="PATRIC" id="fig|1197174.4.peg.2896"/>
<dbReference type="GO" id="GO:0009288">
    <property type="term" value="C:bacterial-type flagellum"/>
    <property type="evidence" value="ECO:0007669"/>
    <property type="project" value="InterPro"/>
</dbReference>
<dbReference type="AlphaFoldDB" id="J1Y8Q6"/>
<name>J1Y8Q6_9ALTE</name>
<evidence type="ECO:0000256" key="3">
    <source>
        <dbReference type="ARBA" id="ARBA00006602"/>
    </source>
</evidence>
<keyword evidence="6" id="KW-0963">Cytoplasm</keyword>
<evidence type="ECO:0000256" key="4">
    <source>
        <dbReference type="ARBA" id="ARBA00016507"/>
    </source>
</evidence>
<evidence type="ECO:0000256" key="8">
    <source>
        <dbReference type="ARBA" id="ARBA00022927"/>
    </source>
</evidence>
<dbReference type="InterPro" id="IPR051472">
    <property type="entry name" value="T3SS_Stator/FliH"/>
</dbReference>
<dbReference type="InterPro" id="IPR000563">
    <property type="entry name" value="Flag_FliH"/>
</dbReference>
<dbReference type="EMBL" id="ALAB01000039">
    <property type="protein sequence ID" value="EJI84130.1"/>
    <property type="molecule type" value="Genomic_DNA"/>
</dbReference>
<comment type="similarity">
    <text evidence="3">Belongs to the FliH family.</text>
</comment>